<reference evidence="2" key="1">
    <citation type="journal article" date="2020" name="bioRxiv">
        <title>Comparative genomics of Chlamydomonas.</title>
        <authorList>
            <person name="Craig R.J."/>
            <person name="Hasan A.R."/>
            <person name="Ness R.W."/>
            <person name="Keightley P.D."/>
        </authorList>
    </citation>
    <scope>NUCLEOTIDE SEQUENCE</scope>
    <source>
        <strain evidence="2">SAG 7.73</strain>
    </source>
</reference>
<evidence type="ECO:0008006" key="4">
    <source>
        <dbReference type="Google" id="ProtNLM"/>
    </source>
</evidence>
<accession>A0A835SJ08</accession>
<name>A0A835SJ08_CHLIN</name>
<gene>
    <name evidence="2" type="ORF">HXX76_012045</name>
</gene>
<dbReference type="AlphaFoldDB" id="A0A835SJ08"/>
<keyword evidence="1" id="KW-0472">Membrane</keyword>
<organism evidence="2 3">
    <name type="scientific">Chlamydomonas incerta</name>
    <dbReference type="NCBI Taxonomy" id="51695"/>
    <lineage>
        <taxon>Eukaryota</taxon>
        <taxon>Viridiplantae</taxon>
        <taxon>Chlorophyta</taxon>
        <taxon>core chlorophytes</taxon>
        <taxon>Chlorophyceae</taxon>
        <taxon>CS clade</taxon>
        <taxon>Chlamydomonadales</taxon>
        <taxon>Chlamydomonadaceae</taxon>
        <taxon>Chlamydomonas</taxon>
    </lineage>
</organism>
<evidence type="ECO:0000256" key="1">
    <source>
        <dbReference type="SAM" id="Phobius"/>
    </source>
</evidence>
<dbReference type="Proteomes" id="UP000650467">
    <property type="component" value="Unassembled WGS sequence"/>
</dbReference>
<protein>
    <recommendedName>
        <fullName evidence="4">LysM domain-containing protein</fullName>
    </recommendedName>
</protein>
<dbReference type="EMBL" id="JAEHOC010000037">
    <property type="protein sequence ID" value="KAG2428062.1"/>
    <property type="molecule type" value="Genomic_DNA"/>
</dbReference>
<feature type="transmembrane region" description="Helical" evidence="1">
    <location>
        <begin position="109"/>
        <end position="129"/>
    </location>
</feature>
<proteinExistence type="predicted"/>
<keyword evidence="1" id="KW-1133">Transmembrane helix</keyword>
<keyword evidence="1" id="KW-0812">Transmembrane</keyword>
<dbReference type="OrthoDB" id="532218at2759"/>
<evidence type="ECO:0000313" key="2">
    <source>
        <dbReference type="EMBL" id="KAG2428062.1"/>
    </source>
</evidence>
<evidence type="ECO:0000313" key="3">
    <source>
        <dbReference type="Proteomes" id="UP000650467"/>
    </source>
</evidence>
<sequence>MALFGSFFITLIALIGYFQYHQHHLLSVAGGSMSMETKKHFWSLGIDCQEVYEVQGYESPESLYKMFSLTQHQFYQLNPGIGMSVKQGDNICVKGLVDVSARAYTMSSFWPLAIGGILAVTGIGAAVYAKHTASAGGLPR</sequence>
<keyword evidence="3" id="KW-1185">Reference proteome</keyword>
<comment type="caution">
    <text evidence="2">The sequence shown here is derived from an EMBL/GenBank/DDBJ whole genome shotgun (WGS) entry which is preliminary data.</text>
</comment>